<dbReference type="Proteomes" id="UP000039046">
    <property type="component" value="Unassembled WGS sequence"/>
</dbReference>
<gene>
    <name evidence="1" type="ORF">VHEMI06399</name>
</gene>
<dbReference type="HOGENOM" id="CLU_2211801_0_0_1"/>
<protein>
    <submittedName>
        <fullName evidence="1">Uncharacterized protein</fullName>
    </submittedName>
</protein>
<proteinExistence type="predicted"/>
<dbReference type="AlphaFoldDB" id="A0A0A1T0H6"/>
<sequence length="107" mass="12357">MPNQPPTFDATIQRLRREVALIRSKISSLINDREELAARKRSILLKQERKPHPMDWVALEDELDMIKFRLRVVLEEIDKAYIELANKQSVLNVVDAWAGPPGTTRPV</sequence>
<name>A0A0A1T0H6_9HYPO</name>
<keyword evidence="2" id="KW-1185">Reference proteome</keyword>
<reference evidence="1 2" key="1">
    <citation type="journal article" date="2015" name="Genome Announc.">
        <title>Draft Genome Sequence and Gene Annotation of the Entomopathogenic Fungus Verticillium hemipterigenum.</title>
        <authorList>
            <person name="Horn F."/>
            <person name="Habel A."/>
            <person name="Scharf D.H."/>
            <person name="Dworschak J."/>
            <person name="Brakhage A.A."/>
            <person name="Guthke R."/>
            <person name="Hertweck C."/>
            <person name="Linde J."/>
        </authorList>
    </citation>
    <scope>NUCLEOTIDE SEQUENCE [LARGE SCALE GENOMIC DNA]</scope>
</reference>
<organism evidence="1 2">
    <name type="scientific">[Torrubiella] hemipterigena</name>
    <dbReference type="NCBI Taxonomy" id="1531966"/>
    <lineage>
        <taxon>Eukaryota</taxon>
        <taxon>Fungi</taxon>
        <taxon>Dikarya</taxon>
        <taxon>Ascomycota</taxon>
        <taxon>Pezizomycotina</taxon>
        <taxon>Sordariomycetes</taxon>
        <taxon>Hypocreomycetidae</taxon>
        <taxon>Hypocreales</taxon>
        <taxon>Clavicipitaceae</taxon>
        <taxon>Clavicipitaceae incertae sedis</taxon>
        <taxon>'Torrubiella' clade</taxon>
    </lineage>
</organism>
<dbReference type="EMBL" id="CDHN01000003">
    <property type="protein sequence ID" value="CEJ90631.1"/>
    <property type="molecule type" value="Genomic_DNA"/>
</dbReference>
<evidence type="ECO:0000313" key="2">
    <source>
        <dbReference type="Proteomes" id="UP000039046"/>
    </source>
</evidence>
<evidence type="ECO:0000313" key="1">
    <source>
        <dbReference type="EMBL" id="CEJ90631.1"/>
    </source>
</evidence>
<accession>A0A0A1T0H6</accession>